<keyword evidence="2" id="KW-1185">Reference proteome</keyword>
<reference evidence="1" key="1">
    <citation type="submission" date="2019-10" db="EMBL/GenBank/DDBJ databases">
        <authorList>
            <person name="Soares A.E.R."/>
            <person name="Aleixo A."/>
            <person name="Schneider P."/>
            <person name="Miyaki C.Y."/>
            <person name="Schneider M.P."/>
            <person name="Mello C."/>
            <person name="Vasconcelos A.T.R."/>
        </authorList>
    </citation>
    <scope>NUCLEOTIDE SEQUENCE</scope>
    <source>
        <tissue evidence="1">Muscle</tissue>
    </source>
</reference>
<protein>
    <submittedName>
        <fullName evidence="1">Uncharacterized protein</fullName>
    </submittedName>
</protein>
<dbReference type="Proteomes" id="UP001145742">
    <property type="component" value="Unassembled WGS sequence"/>
</dbReference>
<dbReference type="EMBL" id="WHWB01033826">
    <property type="protein sequence ID" value="KAJ7416598.1"/>
    <property type="molecule type" value="Genomic_DNA"/>
</dbReference>
<accession>A0ABQ9D7S7</accession>
<organism evidence="1 2">
    <name type="scientific">Willisornis vidua</name>
    <name type="common">Xingu scale-backed antbird</name>
    <dbReference type="NCBI Taxonomy" id="1566151"/>
    <lineage>
        <taxon>Eukaryota</taxon>
        <taxon>Metazoa</taxon>
        <taxon>Chordata</taxon>
        <taxon>Craniata</taxon>
        <taxon>Vertebrata</taxon>
        <taxon>Euteleostomi</taxon>
        <taxon>Archelosauria</taxon>
        <taxon>Archosauria</taxon>
        <taxon>Dinosauria</taxon>
        <taxon>Saurischia</taxon>
        <taxon>Theropoda</taxon>
        <taxon>Coelurosauria</taxon>
        <taxon>Aves</taxon>
        <taxon>Neognathae</taxon>
        <taxon>Neoaves</taxon>
        <taxon>Telluraves</taxon>
        <taxon>Australaves</taxon>
        <taxon>Passeriformes</taxon>
        <taxon>Thamnophilidae</taxon>
        <taxon>Willisornis</taxon>
    </lineage>
</organism>
<name>A0ABQ9D7S7_9PASS</name>
<sequence>MLKTVPSCPTAGWLGEEINLHLATNSIQVVVGLIGLLLQSLHQTRCPSLDALQHLNTLSKLSGPKLDTALDMWPHQCPVQVQNHFPGPAGHTIADTGQDAIGLLCHLGTLLAHVELSAYQNPQIDFCLATIQPPSPLPVALHGVVVAKGQDPTLGLVELHTLGFSPFIQLVQIPLQSPPTLQQSNTPPQLGAICKFANGRLNPLIQIINKDIKQDWTQH</sequence>
<evidence type="ECO:0000313" key="1">
    <source>
        <dbReference type="EMBL" id="KAJ7416598.1"/>
    </source>
</evidence>
<proteinExistence type="predicted"/>
<comment type="caution">
    <text evidence="1">The sequence shown here is derived from an EMBL/GenBank/DDBJ whole genome shotgun (WGS) entry which is preliminary data.</text>
</comment>
<evidence type="ECO:0000313" key="2">
    <source>
        <dbReference type="Proteomes" id="UP001145742"/>
    </source>
</evidence>
<gene>
    <name evidence="1" type="ORF">WISP_70074</name>
</gene>